<dbReference type="InterPro" id="IPR029045">
    <property type="entry name" value="ClpP/crotonase-like_dom_sf"/>
</dbReference>
<name>A0A126PWK7_ALTMA</name>
<dbReference type="Gene3D" id="3.90.226.10">
    <property type="entry name" value="2-enoyl-CoA Hydratase, Chain A, domain 1"/>
    <property type="match status" value="1"/>
</dbReference>
<sequence length="473" mass="53130">MKRFAIFPLFASFCSFGSTFQCESEFAWLKSTFENNDAGFQYTVKNKGQDLYSAHNSAILARVQSAKSEAQCHTVLSDWLTFFRKGHIGLALNTNGSEEAVRESVVHDFDLSAFKQYLKSQRDETLEGIWQFSSYTVALKKEGNVHKAYIVESTNPSWKAGQVKFIVNDPEDNNTAKVTFFMGDHSARQIDTMTLLGNNEVVLGNSFIVMSREEPRQESSPEITRYVRLLSTKAPLFEKVSENTVLVRIPAFDHAFKKDIDAAIAKHLDTILKTENLIIDIRGNGGGSDVSYASLLPILYTNPIRTVGMEYLSTELNNSRMLGFLQNPHFSEEEKQWAKDGYDILNQHIGSYINIDEDVTVETFDKIEPLPKSIGVLVDSSNGSTAEQFLLAAKQSKKVKLFGQTTAGVLDISNMYQTDSPSGTFTLYYSLTKSLRIPHMAIDGVGIQPDYYIDGELPLYQWTSYTQKILEGM</sequence>
<dbReference type="GO" id="GO:0006508">
    <property type="term" value="P:proteolysis"/>
    <property type="evidence" value="ECO:0007669"/>
    <property type="project" value="InterPro"/>
</dbReference>
<dbReference type="Pfam" id="PF03572">
    <property type="entry name" value="Peptidase_S41"/>
    <property type="match status" value="1"/>
</dbReference>
<dbReference type="GO" id="GO:0004175">
    <property type="term" value="F:endopeptidase activity"/>
    <property type="evidence" value="ECO:0007669"/>
    <property type="project" value="TreeGrafter"/>
</dbReference>
<gene>
    <name evidence="2" type="ORF">AVL55_04125</name>
</gene>
<reference evidence="2" key="1">
    <citation type="submission" date="2015-12" db="EMBL/GenBank/DDBJ databases">
        <authorList>
            <person name="Shamseldin A."/>
            <person name="Moawad H."/>
            <person name="Abd El-Rahim W.M."/>
            <person name="Sadowsky M.J."/>
        </authorList>
    </citation>
    <scope>NUCLEOTIDE SEQUENCE [LARGE SCALE GENOMIC DNA]</scope>
    <source>
        <strain evidence="2">D7</strain>
    </source>
</reference>
<organism evidence="2">
    <name type="scientific">Alteromonas macleodii</name>
    <name type="common">Pseudoalteromonas macleodii</name>
    <dbReference type="NCBI Taxonomy" id="28108"/>
    <lineage>
        <taxon>Bacteria</taxon>
        <taxon>Pseudomonadati</taxon>
        <taxon>Pseudomonadota</taxon>
        <taxon>Gammaproteobacteria</taxon>
        <taxon>Alteromonadales</taxon>
        <taxon>Alteromonadaceae</taxon>
        <taxon>Alteromonas/Salinimonas group</taxon>
        <taxon>Alteromonas</taxon>
    </lineage>
</organism>
<dbReference type="Proteomes" id="UP000063991">
    <property type="component" value="Chromosome"/>
</dbReference>
<feature type="domain" description="Tail specific protease" evidence="1">
    <location>
        <begin position="257"/>
        <end position="454"/>
    </location>
</feature>
<accession>A0A126PWK7</accession>
<dbReference type="SUPFAM" id="SSF52096">
    <property type="entry name" value="ClpP/crotonase"/>
    <property type="match status" value="1"/>
</dbReference>
<dbReference type="GO" id="GO:0008236">
    <property type="term" value="F:serine-type peptidase activity"/>
    <property type="evidence" value="ECO:0007669"/>
    <property type="project" value="InterPro"/>
</dbReference>
<dbReference type="PANTHER" id="PTHR32060">
    <property type="entry name" value="TAIL-SPECIFIC PROTEASE"/>
    <property type="match status" value="1"/>
</dbReference>
<dbReference type="EMBL" id="CP014323">
    <property type="protein sequence ID" value="AMJ97417.1"/>
    <property type="molecule type" value="Genomic_DNA"/>
</dbReference>
<evidence type="ECO:0000259" key="1">
    <source>
        <dbReference type="SMART" id="SM00245"/>
    </source>
</evidence>
<evidence type="ECO:0000313" key="2">
    <source>
        <dbReference type="EMBL" id="AMJ97417.1"/>
    </source>
</evidence>
<dbReference type="InterPro" id="IPR005151">
    <property type="entry name" value="Tail-specific_protease"/>
</dbReference>
<dbReference type="SMART" id="SM00245">
    <property type="entry name" value="TSPc"/>
    <property type="match status" value="1"/>
</dbReference>
<protein>
    <submittedName>
        <fullName evidence="2">Peptidase S41</fullName>
    </submittedName>
</protein>
<dbReference type="AlphaFoldDB" id="A0A126PWK7"/>
<proteinExistence type="predicted"/>
<dbReference type="PANTHER" id="PTHR32060:SF22">
    <property type="entry name" value="CARBOXYL-TERMINAL-PROCESSING PEPTIDASE 3, CHLOROPLASTIC"/>
    <property type="match status" value="1"/>
</dbReference>
<dbReference type="RefSeq" id="WP_061094338.1">
    <property type="nucleotide sequence ID" value="NZ_CP014323.1"/>
</dbReference>
<dbReference type="OrthoDB" id="9758793at2"/>